<accession>A0A7R9Q873</accession>
<feature type="non-terminal residue" evidence="2">
    <location>
        <position position="1"/>
    </location>
</feature>
<protein>
    <submittedName>
        <fullName evidence="2">Uncharacterized protein</fullName>
    </submittedName>
</protein>
<evidence type="ECO:0000313" key="2">
    <source>
        <dbReference type="EMBL" id="CAD7635123.1"/>
    </source>
</evidence>
<organism evidence="2">
    <name type="scientific">Medioppia subpectinata</name>
    <dbReference type="NCBI Taxonomy" id="1979941"/>
    <lineage>
        <taxon>Eukaryota</taxon>
        <taxon>Metazoa</taxon>
        <taxon>Ecdysozoa</taxon>
        <taxon>Arthropoda</taxon>
        <taxon>Chelicerata</taxon>
        <taxon>Arachnida</taxon>
        <taxon>Acari</taxon>
        <taxon>Acariformes</taxon>
        <taxon>Sarcoptiformes</taxon>
        <taxon>Oribatida</taxon>
        <taxon>Brachypylina</taxon>
        <taxon>Oppioidea</taxon>
        <taxon>Oppiidae</taxon>
        <taxon>Medioppia</taxon>
    </lineage>
</organism>
<proteinExistence type="predicted"/>
<sequence length="279" mass="31924">MLRDNHNNGPTPVGKTVENFPPYLSAVLTINHNIYYFFKGSKYCKRPLVVEDNAYSQTPQLDWDNMPALFDESNTDMVPEEEDNAYSQTPQLDWDNMPALFDESNTDMVPEEELKKHFTLTSKDSNCIWKDNRDLLGCKLPKVYNKIRKLCSSPVTIGSVIFDHKLINVFTHLKLYVFDPTGRPKKNMDPAFTRLVSDDTQPARKWPGFDQNYGRFYSTQVNHLCVIYENVRYTCWSADGNKYVDNRPIGPPEEDMEDEEGGDENGDAGALINPEDNGG</sequence>
<keyword evidence="3" id="KW-1185">Reference proteome</keyword>
<dbReference type="Proteomes" id="UP000759131">
    <property type="component" value="Unassembled WGS sequence"/>
</dbReference>
<dbReference type="AlphaFoldDB" id="A0A7R9Q873"/>
<dbReference type="EMBL" id="OC870636">
    <property type="protein sequence ID" value="CAD7635123.1"/>
    <property type="molecule type" value="Genomic_DNA"/>
</dbReference>
<dbReference type="EMBL" id="CAJPIZ010016061">
    <property type="protein sequence ID" value="CAG2115553.1"/>
    <property type="molecule type" value="Genomic_DNA"/>
</dbReference>
<name>A0A7R9Q873_9ACAR</name>
<evidence type="ECO:0000256" key="1">
    <source>
        <dbReference type="SAM" id="MobiDB-lite"/>
    </source>
</evidence>
<feature type="compositionally biased region" description="Acidic residues" evidence="1">
    <location>
        <begin position="252"/>
        <end position="266"/>
    </location>
</feature>
<gene>
    <name evidence="2" type="ORF">OSB1V03_LOCUS15515</name>
</gene>
<evidence type="ECO:0000313" key="3">
    <source>
        <dbReference type="Proteomes" id="UP000759131"/>
    </source>
</evidence>
<reference evidence="2" key="1">
    <citation type="submission" date="2020-11" db="EMBL/GenBank/DDBJ databases">
        <authorList>
            <person name="Tran Van P."/>
        </authorList>
    </citation>
    <scope>NUCLEOTIDE SEQUENCE</scope>
</reference>
<feature type="region of interest" description="Disordered" evidence="1">
    <location>
        <begin position="244"/>
        <end position="279"/>
    </location>
</feature>